<feature type="compositionally biased region" description="Basic and acidic residues" evidence="5">
    <location>
        <begin position="11"/>
        <end position="25"/>
    </location>
</feature>
<dbReference type="RefSeq" id="WP_053238560.1">
    <property type="nucleotide sequence ID" value="NZ_CP011125.1"/>
</dbReference>
<evidence type="ECO:0000313" key="7">
    <source>
        <dbReference type="EMBL" id="AKF11725.1"/>
    </source>
</evidence>
<gene>
    <name evidence="7" type="ORF">DB32_008874</name>
</gene>
<dbReference type="STRING" id="927083.DB32_008874"/>
<feature type="DNA-binding region" description="H-T-H motif" evidence="4">
    <location>
        <begin position="46"/>
        <end position="65"/>
    </location>
</feature>
<feature type="region of interest" description="Disordered" evidence="5">
    <location>
        <begin position="1"/>
        <end position="25"/>
    </location>
</feature>
<evidence type="ECO:0000256" key="3">
    <source>
        <dbReference type="ARBA" id="ARBA00023163"/>
    </source>
</evidence>
<dbReference type="SUPFAM" id="SSF46689">
    <property type="entry name" value="Homeodomain-like"/>
    <property type="match status" value="1"/>
</dbReference>
<dbReference type="AlphaFoldDB" id="A0A0F6WAP2"/>
<sequence length="215" mass="22942">MSSGRAKKKPTKSEPRSRAESSAETREALIRAGIELFASEGLDAPSLDAICARAGKTRGAFYVHFPDRDAFLAAVMERVGLPFLDVVLGSDDTPPTLTTVVQRFLVAVASGEYPLTAKDGVRPHQLLDACARSEPVRARYVALIESSIARLAAIVARGQDEKTLRDDVRPEDAAAILLAAVVGAQTLMELRASVDLGPAAAAMLAMLRRHPGPQE</sequence>
<dbReference type="EMBL" id="CP011125">
    <property type="protein sequence ID" value="AKF11725.1"/>
    <property type="molecule type" value="Genomic_DNA"/>
</dbReference>
<dbReference type="Proteomes" id="UP000034883">
    <property type="component" value="Chromosome"/>
</dbReference>
<dbReference type="Gene3D" id="1.10.357.10">
    <property type="entry name" value="Tetracycline Repressor, domain 2"/>
    <property type="match status" value="1"/>
</dbReference>
<evidence type="ECO:0000313" key="8">
    <source>
        <dbReference type="Proteomes" id="UP000034883"/>
    </source>
</evidence>
<dbReference type="PRINTS" id="PR00455">
    <property type="entry name" value="HTHTETR"/>
</dbReference>
<dbReference type="KEGG" id="samy:DB32_008874"/>
<feature type="domain" description="HTH tetR-type" evidence="6">
    <location>
        <begin position="23"/>
        <end position="83"/>
    </location>
</feature>
<dbReference type="InterPro" id="IPR036271">
    <property type="entry name" value="Tet_transcr_reg_TetR-rel_C_sf"/>
</dbReference>
<keyword evidence="8" id="KW-1185">Reference proteome</keyword>
<keyword evidence="2 4" id="KW-0238">DNA-binding</keyword>
<dbReference type="PANTHER" id="PTHR47506">
    <property type="entry name" value="TRANSCRIPTIONAL REGULATORY PROTEIN"/>
    <property type="match status" value="1"/>
</dbReference>
<protein>
    <submittedName>
        <fullName evidence="7">Transcriptional regulator, TetR family protein</fullName>
    </submittedName>
</protein>
<organism evidence="7 8">
    <name type="scientific">Sandaracinus amylolyticus</name>
    <dbReference type="NCBI Taxonomy" id="927083"/>
    <lineage>
        <taxon>Bacteria</taxon>
        <taxon>Pseudomonadati</taxon>
        <taxon>Myxococcota</taxon>
        <taxon>Polyangia</taxon>
        <taxon>Polyangiales</taxon>
        <taxon>Sandaracinaceae</taxon>
        <taxon>Sandaracinus</taxon>
    </lineage>
</organism>
<evidence type="ECO:0000256" key="4">
    <source>
        <dbReference type="PROSITE-ProRule" id="PRU00335"/>
    </source>
</evidence>
<dbReference type="InterPro" id="IPR009057">
    <property type="entry name" value="Homeodomain-like_sf"/>
</dbReference>
<dbReference type="PROSITE" id="PS50977">
    <property type="entry name" value="HTH_TETR_2"/>
    <property type="match status" value="1"/>
</dbReference>
<dbReference type="OrthoDB" id="9798857at2"/>
<feature type="compositionally biased region" description="Basic residues" evidence="5">
    <location>
        <begin position="1"/>
        <end position="10"/>
    </location>
</feature>
<reference evidence="7 8" key="1">
    <citation type="submission" date="2015-03" db="EMBL/GenBank/DDBJ databases">
        <title>Genome assembly of Sandaracinus amylolyticus DSM 53668.</title>
        <authorList>
            <person name="Sharma G."/>
            <person name="Subramanian S."/>
        </authorList>
    </citation>
    <scope>NUCLEOTIDE SEQUENCE [LARGE SCALE GENOMIC DNA]</scope>
    <source>
        <strain evidence="7 8">DSM 53668</strain>
    </source>
</reference>
<dbReference type="PANTHER" id="PTHR47506:SF1">
    <property type="entry name" value="HTH-TYPE TRANSCRIPTIONAL REGULATOR YJDC"/>
    <property type="match status" value="1"/>
</dbReference>
<keyword evidence="3" id="KW-0804">Transcription</keyword>
<keyword evidence="1" id="KW-0805">Transcription regulation</keyword>
<dbReference type="InterPro" id="IPR001647">
    <property type="entry name" value="HTH_TetR"/>
</dbReference>
<dbReference type="GO" id="GO:0003677">
    <property type="term" value="F:DNA binding"/>
    <property type="evidence" value="ECO:0007669"/>
    <property type="project" value="UniProtKB-UniRule"/>
</dbReference>
<evidence type="ECO:0000256" key="5">
    <source>
        <dbReference type="SAM" id="MobiDB-lite"/>
    </source>
</evidence>
<name>A0A0F6WAP2_9BACT</name>
<dbReference type="SUPFAM" id="SSF48498">
    <property type="entry name" value="Tetracyclin repressor-like, C-terminal domain"/>
    <property type="match status" value="1"/>
</dbReference>
<evidence type="ECO:0000259" key="6">
    <source>
        <dbReference type="PROSITE" id="PS50977"/>
    </source>
</evidence>
<evidence type="ECO:0000256" key="1">
    <source>
        <dbReference type="ARBA" id="ARBA00023015"/>
    </source>
</evidence>
<proteinExistence type="predicted"/>
<dbReference type="Pfam" id="PF00440">
    <property type="entry name" value="TetR_N"/>
    <property type="match status" value="1"/>
</dbReference>
<accession>A0A0F6WAP2</accession>
<evidence type="ECO:0000256" key="2">
    <source>
        <dbReference type="ARBA" id="ARBA00023125"/>
    </source>
</evidence>